<dbReference type="GO" id="GO:0003677">
    <property type="term" value="F:DNA binding"/>
    <property type="evidence" value="ECO:0007669"/>
    <property type="project" value="InterPro"/>
</dbReference>
<dbReference type="SUPFAM" id="SSF54616">
    <property type="entry name" value="DNA-binding domain of Mlu1-box binding protein MBP1"/>
    <property type="match status" value="1"/>
</dbReference>
<feature type="region of interest" description="Disordered" evidence="5">
    <location>
        <begin position="75"/>
        <end position="180"/>
    </location>
</feature>
<feature type="compositionally biased region" description="Polar residues" evidence="5">
    <location>
        <begin position="137"/>
        <end position="155"/>
    </location>
</feature>
<feature type="repeat" description="ANK" evidence="3">
    <location>
        <begin position="335"/>
        <end position="367"/>
    </location>
</feature>
<feature type="coiled-coil region" evidence="4">
    <location>
        <begin position="557"/>
        <end position="584"/>
    </location>
</feature>
<dbReference type="Proteomes" id="UP000007148">
    <property type="component" value="Unassembled WGS sequence"/>
</dbReference>
<dbReference type="HOGENOM" id="CLU_009666_2_0_1"/>
<dbReference type="STRING" id="1109443.G4TAY2"/>
<dbReference type="AlphaFoldDB" id="G4TAY2"/>
<protein>
    <submittedName>
        <fullName evidence="7">Related to MBP1-transcription factor, subunit of the MBF factor</fullName>
    </submittedName>
</protein>
<accession>G4TAY2</accession>
<keyword evidence="2 3" id="KW-0040">ANK repeat</keyword>
<dbReference type="InterPro" id="IPR002110">
    <property type="entry name" value="Ankyrin_rpt"/>
</dbReference>
<dbReference type="FunCoup" id="G4TAY2">
    <property type="interactions" value="14"/>
</dbReference>
<evidence type="ECO:0000256" key="5">
    <source>
        <dbReference type="SAM" id="MobiDB-lite"/>
    </source>
</evidence>
<keyword evidence="4" id="KW-0175">Coiled coil</keyword>
<dbReference type="Pfam" id="PF12796">
    <property type="entry name" value="Ank_2"/>
    <property type="match status" value="1"/>
</dbReference>
<dbReference type="SMART" id="SM00248">
    <property type="entry name" value="ANK"/>
    <property type="match status" value="3"/>
</dbReference>
<dbReference type="Pfam" id="PF04383">
    <property type="entry name" value="KilA-N"/>
    <property type="match status" value="1"/>
</dbReference>
<proteinExistence type="predicted"/>
<evidence type="ECO:0000259" key="6">
    <source>
        <dbReference type="PROSITE" id="PS51299"/>
    </source>
</evidence>
<feature type="repeat" description="ANK" evidence="3">
    <location>
        <begin position="216"/>
        <end position="242"/>
    </location>
</feature>
<dbReference type="PROSITE" id="PS50297">
    <property type="entry name" value="ANK_REP_REGION"/>
    <property type="match status" value="2"/>
</dbReference>
<dbReference type="InterPro" id="IPR036887">
    <property type="entry name" value="HTH_APSES_sf"/>
</dbReference>
<dbReference type="InterPro" id="IPR003163">
    <property type="entry name" value="Tscrpt_reg_HTH_APSES-type"/>
</dbReference>
<organism evidence="7 8">
    <name type="scientific">Serendipita indica (strain DSM 11827)</name>
    <name type="common">Root endophyte fungus</name>
    <name type="synonym">Piriformospora indica</name>
    <dbReference type="NCBI Taxonomy" id="1109443"/>
    <lineage>
        <taxon>Eukaryota</taxon>
        <taxon>Fungi</taxon>
        <taxon>Dikarya</taxon>
        <taxon>Basidiomycota</taxon>
        <taxon>Agaricomycotina</taxon>
        <taxon>Agaricomycetes</taxon>
        <taxon>Sebacinales</taxon>
        <taxon>Serendipitaceae</taxon>
        <taxon>Serendipita</taxon>
    </lineage>
</organism>
<dbReference type="Gene3D" id="3.10.260.10">
    <property type="entry name" value="Transcription regulator HTH, APSES-type DNA-binding domain"/>
    <property type="match status" value="1"/>
</dbReference>
<dbReference type="GO" id="GO:0033309">
    <property type="term" value="C:SBF transcription complex"/>
    <property type="evidence" value="ECO:0007669"/>
    <property type="project" value="TreeGrafter"/>
</dbReference>
<dbReference type="OrthoDB" id="6718656at2759"/>
<gene>
    <name evidence="7" type="ORF">PIIN_02339</name>
</gene>
<dbReference type="InterPro" id="IPR036770">
    <property type="entry name" value="Ankyrin_rpt-contain_sf"/>
</dbReference>
<evidence type="ECO:0000256" key="1">
    <source>
        <dbReference type="ARBA" id="ARBA00022737"/>
    </source>
</evidence>
<dbReference type="PROSITE" id="PS50088">
    <property type="entry name" value="ANK_REPEAT"/>
    <property type="match status" value="2"/>
</dbReference>
<feature type="domain" description="HTH APSES-type" evidence="6">
    <location>
        <begin position="1"/>
        <end position="87"/>
    </location>
</feature>
<dbReference type="PANTHER" id="PTHR43828">
    <property type="entry name" value="ASPARAGINASE"/>
    <property type="match status" value="1"/>
</dbReference>
<evidence type="ECO:0000313" key="7">
    <source>
        <dbReference type="EMBL" id="CCA68475.1"/>
    </source>
</evidence>
<dbReference type="PRINTS" id="PR01415">
    <property type="entry name" value="ANKYRIN"/>
</dbReference>
<sequence>MRRRADGWLNATQILKVAGFDKPQRTRVLEREVQKGVHEKVQGGYGKYQGTWVPPESALALARQYEVEPQLRPIIDYRPSEDSPPLAPKHTVVGNNLLPPGFKQGRHRSPAEYSSTRTRSARHPSEESERYSGNGGSSEPSATPSPVASVTTLSRDGQEVEVVQPSPRKQRKQDSPEPDSFKNAMLEYFLTDTAQIPQLLIHPPPGLDVNVDIDDEGHTALHWASAMGRIRIVKLLLSAGADPFKVTTTGTTALMRAVSYANNYDIRKFAELYELLHRTTLNIDSYNRTVFHHIVDLAMTKGKIHAARYYMETALARLSDYPKELADIINFQDADGETALTMAARCRSKRLVKALLDHGADPHLKNNDGKSAEDYVVDDERFRSSPTIAARTLFRLGALDPRTQELPAVRRAGDEVFTEMTQRFDELLVCLDGELKYRERELFQAKGILAQLEKEVESTQKSIDELKNRDLQLLGGRKPQLETLQSEVIDITIRRSKTGMLQWLCEEDQWEKMVWASGRGLTRETIAFSPEAVVKGSTPDEDASDLMELCSDIPRSQVEQDEQCQKLRAEIEALSQQTDRLVNEYAHSLTESSDVGKIGNYRKLLTAAVPGISGPEIDAMLSQVLQAV</sequence>
<dbReference type="eggNOG" id="KOG4177">
    <property type="taxonomic scope" value="Eukaryota"/>
</dbReference>
<dbReference type="SUPFAM" id="SSF48403">
    <property type="entry name" value="Ankyrin repeat"/>
    <property type="match status" value="1"/>
</dbReference>
<reference evidence="7 8" key="1">
    <citation type="journal article" date="2011" name="PLoS Pathog.">
        <title>Endophytic Life Strategies Decoded by Genome and Transcriptome Analyses of the Mutualistic Root Symbiont Piriformospora indica.</title>
        <authorList>
            <person name="Zuccaro A."/>
            <person name="Lahrmann U."/>
            <person name="Guldener U."/>
            <person name="Langen G."/>
            <person name="Pfiffi S."/>
            <person name="Biedenkopf D."/>
            <person name="Wong P."/>
            <person name="Samans B."/>
            <person name="Grimm C."/>
            <person name="Basiewicz M."/>
            <person name="Murat C."/>
            <person name="Martin F."/>
            <person name="Kogel K.H."/>
        </authorList>
    </citation>
    <scope>NUCLEOTIDE SEQUENCE [LARGE SCALE GENOMIC DNA]</scope>
    <source>
        <strain evidence="7 8">DSM 11827</strain>
    </source>
</reference>
<dbReference type="PROSITE" id="PS51299">
    <property type="entry name" value="HTH_APSES"/>
    <property type="match status" value="1"/>
</dbReference>
<dbReference type="Pfam" id="PF00023">
    <property type="entry name" value="Ank"/>
    <property type="match status" value="1"/>
</dbReference>
<dbReference type="PANTHER" id="PTHR43828:SF15">
    <property type="entry name" value="TRANSCRIPTION FACTOR MBP1"/>
    <property type="match status" value="1"/>
</dbReference>
<dbReference type="GO" id="GO:0030907">
    <property type="term" value="C:MBF transcription complex"/>
    <property type="evidence" value="ECO:0007669"/>
    <property type="project" value="TreeGrafter"/>
</dbReference>
<evidence type="ECO:0000313" key="8">
    <source>
        <dbReference type="Proteomes" id="UP000007148"/>
    </source>
</evidence>
<comment type="caution">
    <text evidence="7">The sequence shown here is derived from an EMBL/GenBank/DDBJ whole genome shotgun (WGS) entry which is preliminary data.</text>
</comment>
<dbReference type="EMBL" id="CAFZ01000033">
    <property type="protein sequence ID" value="CCA68475.1"/>
    <property type="molecule type" value="Genomic_DNA"/>
</dbReference>
<evidence type="ECO:0000256" key="2">
    <source>
        <dbReference type="ARBA" id="ARBA00023043"/>
    </source>
</evidence>
<dbReference type="SMART" id="SM01252">
    <property type="entry name" value="KilA-N"/>
    <property type="match status" value="1"/>
</dbReference>
<keyword evidence="1" id="KW-0677">Repeat</keyword>
<name>G4TAY2_SERID</name>
<dbReference type="InterPro" id="IPR018004">
    <property type="entry name" value="KilA/APSES_HTH"/>
</dbReference>
<evidence type="ECO:0000256" key="3">
    <source>
        <dbReference type="PROSITE-ProRule" id="PRU00023"/>
    </source>
</evidence>
<dbReference type="Gene3D" id="1.25.40.20">
    <property type="entry name" value="Ankyrin repeat-containing domain"/>
    <property type="match status" value="1"/>
</dbReference>
<dbReference type="InParanoid" id="G4TAY2"/>
<dbReference type="InterPro" id="IPR051642">
    <property type="entry name" value="SWI6-like"/>
</dbReference>
<evidence type="ECO:0000256" key="4">
    <source>
        <dbReference type="SAM" id="Coils"/>
    </source>
</evidence>
<dbReference type="GO" id="GO:0001228">
    <property type="term" value="F:DNA-binding transcription activator activity, RNA polymerase II-specific"/>
    <property type="evidence" value="ECO:0007669"/>
    <property type="project" value="UniProtKB-ARBA"/>
</dbReference>
<keyword evidence="8" id="KW-1185">Reference proteome</keyword>